<proteinExistence type="predicted"/>
<evidence type="ECO:0000313" key="3">
    <source>
        <dbReference type="Proteomes" id="UP000264820"/>
    </source>
</evidence>
<keyword evidence="3" id="KW-1185">Reference proteome</keyword>
<name>A0A3Q2Z6I3_HIPCM</name>
<accession>A0A3Q2Z6I3</accession>
<dbReference type="Proteomes" id="UP000264820">
    <property type="component" value="Unplaced"/>
</dbReference>
<evidence type="ECO:0000256" key="1">
    <source>
        <dbReference type="SAM" id="MobiDB-lite"/>
    </source>
</evidence>
<protein>
    <submittedName>
        <fullName evidence="2">Uncharacterized protein</fullName>
    </submittedName>
</protein>
<dbReference type="Ensembl" id="ENSHCOT00000023335.1">
    <property type="protein sequence ID" value="ENSHCOP00000027313.1"/>
    <property type="gene ID" value="ENSHCOG00000019020.1"/>
</dbReference>
<reference evidence="2" key="2">
    <citation type="submission" date="2025-09" db="UniProtKB">
        <authorList>
            <consortium name="Ensembl"/>
        </authorList>
    </citation>
    <scope>IDENTIFICATION</scope>
</reference>
<reference evidence="2" key="1">
    <citation type="submission" date="2025-08" db="UniProtKB">
        <authorList>
            <consortium name="Ensembl"/>
        </authorList>
    </citation>
    <scope>IDENTIFICATION</scope>
</reference>
<sequence length="99" mass="10923">ISSPSGLCFPTPGSSPSPLLHSPRSKLERAQDDRFREEIELKKRDDPTVTPEVTIIVASLRSPVEGILAGKRRPRQRVDVIIVAAQPTRHLALLAHVDQ</sequence>
<feature type="compositionally biased region" description="Low complexity" evidence="1">
    <location>
        <begin position="10"/>
        <end position="22"/>
    </location>
</feature>
<organism evidence="2 3">
    <name type="scientific">Hippocampus comes</name>
    <name type="common">Tiger tail seahorse</name>
    <dbReference type="NCBI Taxonomy" id="109280"/>
    <lineage>
        <taxon>Eukaryota</taxon>
        <taxon>Metazoa</taxon>
        <taxon>Chordata</taxon>
        <taxon>Craniata</taxon>
        <taxon>Vertebrata</taxon>
        <taxon>Euteleostomi</taxon>
        <taxon>Actinopterygii</taxon>
        <taxon>Neopterygii</taxon>
        <taxon>Teleostei</taxon>
        <taxon>Neoteleostei</taxon>
        <taxon>Acanthomorphata</taxon>
        <taxon>Syngnathiaria</taxon>
        <taxon>Syngnathiformes</taxon>
        <taxon>Syngnathoidei</taxon>
        <taxon>Syngnathidae</taxon>
        <taxon>Hippocampus</taxon>
    </lineage>
</organism>
<evidence type="ECO:0000313" key="2">
    <source>
        <dbReference type="Ensembl" id="ENSHCOP00000027313.1"/>
    </source>
</evidence>
<dbReference type="AlphaFoldDB" id="A0A3Q2Z6I3"/>
<feature type="region of interest" description="Disordered" evidence="1">
    <location>
        <begin position="1"/>
        <end position="32"/>
    </location>
</feature>